<sequence length="430" mass="48568">MAWLSDDPRLMLQSLAVLEVQNCDHVKTLFDVKRVQDRTMTTVEPAQFPLPFRLKKFTLSKMPNLENVWNADPQRILRMQLLREVSVDSCKCLTNNNADPTGSNPGLTFPCVTSLTLCDLPKYGACCIHVATTTFELASNLQHLTLGENELKMILRGEFKANTLHKLKVLTLVFHMESTVFLHRVPSIEKLVVCDGSFKEISNFESSNVDEAGLLSQLKVLCLDSLPEIVSIGLENPWIVPFLRNLETLEVITADKLLGVKFQHSATTPLDIDLNFTMRKQKALRARPTIRYKDCRLGSEKSQMVFGNLNWLTVDGCQFSSNAATFQFLTKLETLECQNLVKDIVKREKLVAHNYEELIAIVVEDNANPGGGANQEVSVIGGIYTSRTTHTEDPVYTERYHCLITLSLLQDLDQCQQNQLYCLLLLFELN</sequence>
<gene>
    <name evidence="2" type="ORF">VNO78_25190</name>
</gene>
<dbReference type="AlphaFoldDB" id="A0AAN9XFK3"/>
<feature type="domain" description="Disease resistance protein At4g27190-like leucine-rich repeats" evidence="1">
    <location>
        <begin position="11"/>
        <end position="95"/>
    </location>
</feature>
<evidence type="ECO:0000259" key="1">
    <source>
        <dbReference type="Pfam" id="PF23247"/>
    </source>
</evidence>
<dbReference type="SUPFAM" id="SSF52047">
    <property type="entry name" value="RNI-like"/>
    <property type="match status" value="1"/>
</dbReference>
<protein>
    <recommendedName>
        <fullName evidence="1">Disease resistance protein At4g27190-like leucine-rich repeats domain-containing protein</fullName>
    </recommendedName>
</protein>
<dbReference type="Gene3D" id="3.80.10.10">
    <property type="entry name" value="Ribonuclease Inhibitor"/>
    <property type="match status" value="1"/>
</dbReference>
<evidence type="ECO:0000313" key="2">
    <source>
        <dbReference type="EMBL" id="KAK7389894.1"/>
    </source>
</evidence>
<evidence type="ECO:0000313" key="3">
    <source>
        <dbReference type="Proteomes" id="UP001386955"/>
    </source>
</evidence>
<reference evidence="2 3" key="1">
    <citation type="submission" date="2024-01" db="EMBL/GenBank/DDBJ databases">
        <title>The genomes of 5 underutilized Papilionoideae crops provide insights into root nodulation and disease resistanc.</title>
        <authorList>
            <person name="Jiang F."/>
        </authorList>
    </citation>
    <scope>NUCLEOTIDE SEQUENCE [LARGE SCALE GENOMIC DNA]</scope>
    <source>
        <strain evidence="2">DUOXIRENSHENG_FW03</strain>
        <tissue evidence="2">Leaves</tissue>
    </source>
</reference>
<organism evidence="2 3">
    <name type="scientific">Psophocarpus tetragonolobus</name>
    <name type="common">Winged bean</name>
    <name type="synonym">Dolichos tetragonolobus</name>
    <dbReference type="NCBI Taxonomy" id="3891"/>
    <lineage>
        <taxon>Eukaryota</taxon>
        <taxon>Viridiplantae</taxon>
        <taxon>Streptophyta</taxon>
        <taxon>Embryophyta</taxon>
        <taxon>Tracheophyta</taxon>
        <taxon>Spermatophyta</taxon>
        <taxon>Magnoliopsida</taxon>
        <taxon>eudicotyledons</taxon>
        <taxon>Gunneridae</taxon>
        <taxon>Pentapetalae</taxon>
        <taxon>rosids</taxon>
        <taxon>fabids</taxon>
        <taxon>Fabales</taxon>
        <taxon>Fabaceae</taxon>
        <taxon>Papilionoideae</taxon>
        <taxon>50 kb inversion clade</taxon>
        <taxon>NPAAA clade</taxon>
        <taxon>indigoferoid/millettioid clade</taxon>
        <taxon>Phaseoleae</taxon>
        <taxon>Psophocarpus</taxon>
    </lineage>
</organism>
<dbReference type="EMBL" id="JAYMYS010000006">
    <property type="protein sequence ID" value="KAK7389894.1"/>
    <property type="molecule type" value="Genomic_DNA"/>
</dbReference>
<dbReference type="Proteomes" id="UP001386955">
    <property type="component" value="Unassembled WGS sequence"/>
</dbReference>
<keyword evidence="3" id="KW-1185">Reference proteome</keyword>
<accession>A0AAN9XFK3</accession>
<comment type="caution">
    <text evidence="2">The sequence shown here is derived from an EMBL/GenBank/DDBJ whole genome shotgun (WGS) entry which is preliminary data.</text>
</comment>
<proteinExistence type="predicted"/>
<name>A0AAN9XFK3_PSOTE</name>
<dbReference type="Pfam" id="PF23247">
    <property type="entry name" value="LRR_RPS2"/>
    <property type="match status" value="1"/>
</dbReference>
<dbReference type="InterPro" id="IPR057135">
    <property type="entry name" value="At4g27190-like_LRR"/>
</dbReference>
<dbReference type="InterPro" id="IPR032675">
    <property type="entry name" value="LRR_dom_sf"/>
</dbReference>